<evidence type="ECO:0000313" key="2">
    <source>
        <dbReference type="Proteomes" id="UP000243975"/>
    </source>
</evidence>
<comment type="caution">
    <text evidence="1">The sequence shown here is derived from an EMBL/GenBank/DDBJ whole genome shotgun (WGS) entry which is preliminary data.</text>
</comment>
<keyword evidence="2" id="KW-1185">Reference proteome</keyword>
<dbReference type="AlphaFoldDB" id="A0A103XWI6"/>
<reference evidence="1 2" key="1">
    <citation type="journal article" date="2016" name="Sci. Rep.">
        <title>The genome sequence of the outbreeding globe artichoke constructed de novo incorporating a phase-aware low-pass sequencing strategy of F1 progeny.</title>
        <authorList>
            <person name="Scaglione D."/>
            <person name="Reyes-Chin-Wo S."/>
            <person name="Acquadro A."/>
            <person name="Froenicke L."/>
            <person name="Portis E."/>
            <person name="Beitel C."/>
            <person name="Tirone M."/>
            <person name="Mauro R."/>
            <person name="Lo Monaco A."/>
            <person name="Mauromicale G."/>
            <person name="Faccioli P."/>
            <person name="Cattivelli L."/>
            <person name="Rieseberg L."/>
            <person name="Michelmore R."/>
            <person name="Lanteri S."/>
        </authorList>
    </citation>
    <scope>NUCLEOTIDE SEQUENCE [LARGE SCALE GENOMIC DNA]</scope>
    <source>
        <strain evidence="1">2C</strain>
    </source>
</reference>
<accession>A0A103XWI6</accession>
<name>A0A103XWI6_CYNCS</name>
<gene>
    <name evidence="1" type="ORF">Ccrd_023615</name>
</gene>
<dbReference type="STRING" id="59895.A0A103XWI6"/>
<proteinExistence type="predicted"/>
<dbReference type="Gramene" id="KVH98164">
    <property type="protein sequence ID" value="KVH98164"/>
    <property type="gene ID" value="Ccrd_023615"/>
</dbReference>
<sequence>MEVLGLPVSPLISTPFSYNHNSHCNNHRLGKTQCFTSSSLIYKPFHQIQYKSGYRGIIRAQAVDEDYELKQVKDMAAARKRWESLVREGKVSVLTPREAGYAIQLSGKTLLDAWVKGSTWVPIFDVDTTIDAGTLSRKPIHTESYREIPERYRPYRCMPKGITDLERGGPQPFKFAGIGGLSEFLGWTDQQRAQAAKEEKVCYQILVSSHCKHNSRANPPSGSEWYQLEVMPFEIDTRTQEPLWAKLLRFVPKFRVPTDCPYIRHNRRSLGDIVPHDSDVFRGDVWNE</sequence>
<dbReference type="PANTHER" id="PTHR45187:SF2">
    <property type="entry name" value="RHODANESE-LIKE DOMAIN-CONTAINING PROTEIN 11, CHLOROPLASTIC"/>
    <property type="match status" value="1"/>
</dbReference>
<dbReference type="InterPro" id="IPR044664">
    <property type="entry name" value="STR11-like"/>
</dbReference>
<dbReference type="EMBL" id="LEKV01003807">
    <property type="protein sequence ID" value="KVH98164.1"/>
    <property type="molecule type" value="Genomic_DNA"/>
</dbReference>
<dbReference type="PANTHER" id="PTHR45187">
    <property type="entry name" value="RHODANESE-LIKE DOMAIN-CONTAINING PROTEIN 11, CHLOROPLASTIC"/>
    <property type="match status" value="1"/>
</dbReference>
<dbReference type="Proteomes" id="UP000243975">
    <property type="component" value="Unassembled WGS sequence"/>
</dbReference>
<evidence type="ECO:0000313" key="1">
    <source>
        <dbReference type="EMBL" id="KVH98164.1"/>
    </source>
</evidence>
<organism evidence="1 2">
    <name type="scientific">Cynara cardunculus var. scolymus</name>
    <name type="common">Globe artichoke</name>
    <name type="synonym">Cynara scolymus</name>
    <dbReference type="NCBI Taxonomy" id="59895"/>
    <lineage>
        <taxon>Eukaryota</taxon>
        <taxon>Viridiplantae</taxon>
        <taxon>Streptophyta</taxon>
        <taxon>Embryophyta</taxon>
        <taxon>Tracheophyta</taxon>
        <taxon>Spermatophyta</taxon>
        <taxon>Magnoliopsida</taxon>
        <taxon>eudicotyledons</taxon>
        <taxon>Gunneridae</taxon>
        <taxon>Pentapetalae</taxon>
        <taxon>asterids</taxon>
        <taxon>campanulids</taxon>
        <taxon>Asterales</taxon>
        <taxon>Asteraceae</taxon>
        <taxon>Carduoideae</taxon>
        <taxon>Cardueae</taxon>
        <taxon>Carduinae</taxon>
        <taxon>Cynara</taxon>
    </lineage>
</organism>
<protein>
    <submittedName>
        <fullName evidence="1">Uncharacterized protein</fullName>
    </submittedName>
</protein>